<dbReference type="Pfam" id="PF00440">
    <property type="entry name" value="TetR_N"/>
    <property type="match status" value="1"/>
</dbReference>
<feature type="DNA-binding region" description="H-T-H motif" evidence="4">
    <location>
        <begin position="33"/>
        <end position="52"/>
    </location>
</feature>
<evidence type="ECO:0000256" key="2">
    <source>
        <dbReference type="ARBA" id="ARBA00023125"/>
    </source>
</evidence>
<dbReference type="Proteomes" id="UP000198362">
    <property type="component" value="Unassembled WGS sequence"/>
</dbReference>
<keyword evidence="7" id="KW-1185">Reference proteome</keyword>
<sequence length="191" mass="20400">MPKLTEARSRLRRDQIVEAARRCFVRNGMERTSVADITAESGLSAGSIYAHYSSKAEIVLAVVQDVMDRRAAILAAYATGTRPPSPAQVIAHLAAATERDDARVALQAWGEATTDPAIHDVVVAMIDRIRGLFRDSCAQWLVTTKDLAPSDAGPRAERLADQLVAAYQAHLVRAALGAPAAIDDAAIDAIS</sequence>
<protein>
    <submittedName>
        <fullName evidence="6">DNA-binding transcriptional regulator, AcrR family</fullName>
    </submittedName>
</protein>
<dbReference type="PANTHER" id="PTHR30055:SF234">
    <property type="entry name" value="HTH-TYPE TRANSCRIPTIONAL REGULATOR BETI"/>
    <property type="match status" value="1"/>
</dbReference>
<evidence type="ECO:0000313" key="7">
    <source>
        <dbReference type="Proteomes" id="UP000198362"/>
    </source>
</evidence>
<dbReference type="InterPro" id="IPR009057">
    <property type="entry name" value="Homeodomain-like_sf"/>
</dbReference>
<dbReference type="AlphaFoldDB" id="A0A239P237"/>
<dbReference type="SUPFAM" id="SSF46689">
    <property type="entry name" value="Homeodomain-like"/>
    <property type="match status" value="1"/>
</dbReference>
<keyword evidence="3" id="KW-0804">Transcription</keyword>
<evidence type="ECO:0000259" key="5">
    <source>
        <dbReference type="PROSITE" id="PS50977"/>
    </source>
</evidence>
<dbReference type="PRINTS" id="PR00455">
    <property type="entry name" value="HTHTETR"/>
</dbReference>
<gene>
    <name evidence="6" type="ORF">SAMN05421812_112162</name>
</gene>
<evidence type="ECO:0000256" key="4">
    <source>
        <dbReference type="PROSITE-ProRule" id="PRU00335"/>
    </source>
</evidence>
<dbReference type="Gene3D" id="1.10.357.10">
    <property type="entry name" value="Tetracycline Repressor, domain 2"/>
    <property type="match status" value="1"/>
</dbReference>
<evidence type="ECO:0000313" key="6">
    <source>
        <dbReference type="EMBL" id="SNT60698.1"/>
    </source>
</evidence>
<dbReference type="GO" id="GO:0003700">
    <property type="term" value="F:DNA-binding transcription factor activity"/>
    <property type="evidence" value="ECO:0007669"/>
    <property type="project" value="TreeGrafter"/>
</dbReference>
<accession>A0A239P237</accession>
<name>A0A239P237_9ACTN</name>
<organism evidence="6 7">
    <name type="scientific">Asanoa hainanensis</name>
    <dbReference type="NCBI Taxonomy" id="560556"/>
    <lineage>
        <taxon>Bacteria</taxon>
        <taxon>Bacillati</taxon>
        <taxon>Actinomycetota</taxon>
        <taxon>Actinomycetes</taxon>
        <taxon>Micromonosporales</taxon>
        <taxon>Micromonosporaceae</taxon>
        <taxon>Asanoa</taxon>
    </lineage>
</organism>
<dbReference type="EMBL" id="FZPH01000012">
    <property type="protein sequence ID" value="SNT60698.1"/>
    <property type="molecule type" value="Genomic_DNA"/>
</dbReference>
<feature type="domain" description="HTH tetR-type" evidence="5">
    <location>
        <begin position="10"/>
        <end position="70"/>
    </location>
</feature>
<dbReference type="InterPro" id="IPR050109">
    <property type="entry name" value="HTH-type_TetR-like_transc_reg"/>
</dbReference>
<keyword evidence="2 4" id="KW-0238">DNA-binding</keyword>
<reference evidence="6 7" key="1">
    <citation type="submission" date="2017-06" db="EMBL/GenBank/DDBJ databases">
        <authorList>
            <person name="Kim H.J."/>
            <person name="Triplett B.A."/>
        </authorList>
    </citation>
    <scope>NUCLEOTIDE SEQUENCE [LARGE SCALE GENOMIC DNA]</scope>
    <source>
        <strain evidence="6 7">CGMCC 4.5593</strain>
    </source>
</reference>
<keyword evidence="1" id="KW-0805">Transcription regulation</keyword>
<dbReference type="PANTHER" id="PTHR30055">
    <property type="entry name" value="HTH-TYPE TRANSCRIPTIONAL REGULATOR RUTR"/>
    <property type="match status" value="1"/>
</dbReference>
<dbReference type="RefSeq" id="WP_179266387.1">
    <property type="nucleotide sequence ID" value="NZ_FZPH01000012.1"/>
</dbReference>
<dbReference type="PROSITE" id="PS50977">
    <property type="entry name" value="HTH_TETR_2"/>
    <property type="match status" value="1"/>
</dbReference>
<evidence type="ECO:0000256" key="1">
    <source>
        <dbReference type="ARBA" id="ARBA00023015"/>
    </source>
</evidence>
<dbReference type="GO" id="GO:0000976">
    <property type="term" value="F:transcription cis-regulatory region binding"/>
    <property type="evidence" value="ECO:0007669"/>
    <property type="project" value="TreeGrafter"/>
</dbReference>
<evidence type="ECO:0000256" key="3">
    <source>
        <dbReference type="ARBA" id="ARBA00023163"/>
    </source>
</evidence>
<proteinExistence type="predicted"/>
<dbReference type="InterPro" id="IPR001647">
    <property type="entry name" value="HTH_TetR"/>
</dbReference>